<dbReference type="InterPro" id="IPR005625">
    <property type="entry name" value="PepSY-ass_TM"/>
</dbReference>
<dbReference type="eggNOG" id="COG3182">
    <property type="taxonomic scope" value="Bacteria"/>
</dbReference>
<keyword evidence="1" id="KW-0472">Membrane</keyword>
<dbReference type="KEGG" id="wsu:WS1409"/>
<dbReference type="AlphaFoldDB" id="Q7MRE8"/>
<dbReference type="STRING" id="273121.WS1409"/>
<dbReference type="EMBL" id="BX571660">
    <property type="protein sequence ID" value="CAE10474.1"/>
    <property type="molecule type" value="Genomic_DNA"/>
</dbReference>
<evidence type="ECO:0000256" key="1">
    <source>
        <dbReference type="SAM" id="Phobius"/>
    </source>
</evidence>
<feature type="transmembrane region" description="Helical" evidence="1">
    <location>
        <begin position="357"/>
        <end position="378"/>
    </location>
</feature>
<dbReference type="PANTHER" id="PTHR34219:SF5">
    <property type="entry name" value="BLR4505 PROTEIN"/>
    <property type="match status" value="1"/>
</dbReference>
<dbReference type="Proteomes" id="UP000000422">
    <property type="component" value="Chromosome"/>
</dbReference>
<sequence>MRRFFLWIHKWLGLLSTIFLVIAALSGSIIAFTDEIDRWLNPKLFSIDSSKEGVALKSSEWIAKVKERFPQAHINSYHLPQKSSDSILAGVKFGKGAPEPWSDYNQLFIDPRDGEVLGGRNTMRCCSQESIIPYLYRFHYTLGLPDRYGVWLMGGVAILWLFITLSGVWLSTPNLFKEGFWHRFKPSWKIKWGAKRYRWFLDTHRALGMWLLLPLFLLALSSVALNLRNELFRPVVGLFSPLTPLPFEALKRYPPDPKFRPKVEFDEALERARVALAGEGIELEPRSIFYLGGFRSYMVLFGPKHPLGYGTPRIVIHAESGEYVSRYIPGRGSVGDRFTHLQFPLHSGQIAGIGGRIFVAILGLVITWACISGLYLWWKKNPFSRISLFNLKFKKEQS</sequence>
<protein>
    <recommendedName>
        <fullName evidence="4">PepSY domain-containing protein</fullName>
    </recommendedName>
</protein>
<dbReference type="PANTHER" id="PTHR34219">
    <property type="entry name" value="IRON-REGULATED INNER MEMBRANE PROTEIN-RELATED"/>
    <property type="match status" value="1"/>
</dbReference>
<evidence type="ECO:0000313" key="3">
    <source>
        <dbReference type="Proteomes" id="UP000000422"/>
    </source>
</evidence>
<evidence type="ECO:0008006" key="4">
    <source>
        <dbReference type="Google" id="ProtNLM"/>
    </source>
</evidence>
<name>Q7MRE8_WOLSU</name>
<feature type="transmembrane region" description="Helical" evidence="1">
    <location>
        <begin position="148"/>
        <end position="170"/>
    </location>
</feature>
<organism evidence="3">
    <name type="scientific">Wolinella succinogenes (strain ATCC 29543 / DSM 1740 / CCUG 13145 / JCM 31913 / LMG 7466 / NCTC 11488 / FDC 602W)</name>
    <name type="common">Vibrio succinogenes</name>
    <dbReference type="NCBI Taxonomy" id="273121"/>
    <lineage>
        <taxon>Bacteria</taxon>
        <taxon>Pseudomonadati</taxon>
        <taxon>Campylobacterota</taxon>
        <taxon>Epsilonproteobacteria</taxon>
        <taxon>Campylobacterales</taxon>
        <taxon>Helicobacteraceae</taxon>
        <taxon>Wolinella</taxon>
    </lineage>
</organism>
<dbReference type="HOGENOM" id="CLU_031962_4_0_7"/>
<dbReference type="RefSeq" id="WP_011139259.1">
    <property type="nucleotide sequence ID" value="NC_005090.1"/>
</dbReference>
<feature type="transmembrane region" description="Helical" evidence="1">
    <location>
        <begin position="12"/>
        <end position="32"/>
    </location>
</feature>
<keyword evidence="3" id="KW-1185">Reference proteome</keyword>
<proteinExistence type="predicted"/>
<reference evidence="2 3" key="1">
    <citation type="journal article" date="2003" name="Proc. Natl. Acad. Sci. U.S.A.">
        <title>Complete genome sequence and analysis of Wolinella succinogenes.</title>
        <authorList>
            <person name="Baar C."/>
            <person name="Eppinger M."/>
            <person name="Raddatz G."/>
            <person name="Simon JM."/>
            <person name="Lanz C."/>
            <person name="Klimmek O."/>
            <person name="Nandakumar R."/>
            <person name="Gross R."/>
            <person name="Rosinus A."/>
            <person name="Keller H."/>
            <person name="Jagtap P."/>
            <person name="Linke B."/>
            <person name="Meyer F."/>
            <person name="Lederer H."/>
            <person name="Schuster S.C."/>
        </authorList>
    </citation>
    <scope>NUCLEOTIDE SEQUENCE [LARGE SCALE GENOMIC DNA]</scope>
    <source>
        <strain evidence="3">ATCC 29543 / DSM 1740 / CCUG 13145 / JCM 31913 / LMG 7466 / NCTC 11488 / FDC 602W</strain>
    </source>
</reference>
<evidence type="ECO:0000313" key="2">
    <source>
        <dbReference type="EMBL" id="CAE10474.1"/>
    </source>
</evidence>
<keyword evidence="1" id="KW-1133">Transmembrane helix</keyword>
<dbReference type="Pfam" id="PF03929">
    <property type="entry name" value="PepSY_TM"/>
    <property type="match status" value="1"/>
</dbReference>
<keyword evidence="1" id="KW-0812">Transmembrane</keyword>
<gene>
    <name evidence="2" type="ordered locus">WS1409</name>
</gene>
<feature type="transmembrane region" description="Helical" evidence="1">
    <location>
        <begin position="206"/>
        <end position="225"/>
    </location>
</feature>
<accession>Q7MRE8</accession>